<protein>
    <recommendedName>
        <fullName evidence="1">DUF6570 domain-containing protein</fullName>
    </recommendedName>
</protein>
<accession>A0A7S2W2I2</accession>
<feature type="domain" description="DUF6570" evidence="1">
    <location>
        <begin position="3"/>
        <end position="83"/>
    </location>
</feature>
<sequence length="205" mass="22068">MVLKSHVTFVDRSRSVTQVHDVLPLLPGDVLFVVLCRQRGGVQGGARRGVSLLCRREVVQAALEWLTTNSPAYSDVSIDAARIAELPENGPLDVRVVDDEDGVAAATVEEDLEPAPARMADPPRAVPRAGQQVEELAETTSGTVSGGGFGTTAASVAGKTPLLTITMAMDLDSRDSRPTHRCRGRRLLTRRAVRLWGSRPTHRSL</sequence>
<dbReference type="Pfam" id="PF20209">
    <property type="entry name" value="DUF6570"/>
    <property type="match status" value="1"/>
</dbReference>
<proteinExistence type="predicted"/>
<reference evidence="2" key="1">
    <citation type="submission" date="2021-01" db="EMBL/GenBank/DDBJ databases">
        <authorList>
            <person name="Corre E."/>
            <person name="Pelletier E."/>
            <person name="Niang G."/>
            <person name="Scheremetjew M."/>
            <person name="Finn R."/>
            <person name="Kale V."/>
            <person name="Holt S."/>
            <person name="Cochrane G."/>
            <person name="Meng A."/>
            <person name="Brown T."/>
            <person name="Cohen L."/>
        </authorList>
    </citation>
    <scope>NUCLEOTIDE SEQUENCE</scope>
    <source>
        <strain evidence="2">CCMP1243</strain>
    </source>
</reference>
<dbReference type="InterPro" id="IPR046700">
    <property type="entry name" value="DUF6570"/>
</dbReference>
<evidence type="ECO:0000313" key="2">
    <source>
        <dbReference type="EMBL" id="CAD9662969.1"/>
    </source>
</evidence>
<dbReference type="AlphaFoldDB" id="A0A7S2W2I2"/>
<dbReference type="EMBL" id="HBHJ01002483">
    <property type="protein sequence ID" value="CAD9662969.1"/>
    <property type="molecule type" value="Transcribed_RNA"/>
</dbReference>
<evidence type="ECO:0000259" key="1">
    <source>
        <dbReference type="Pfam" id="PF20209"/>
    </source>
</evidence>
<organism evidence="2">
    <name type="scientific">Rhizochromulina marina</name>
    <dbReference type="NCBI Taxonomy" id="1034831"/>
    <lineage>
        <taxon>Eukaryota</taxon>
        <taxon>Sar</taxon>
        <taxon>Stramenopiles</taxon>
        <taxon>Ochrophyta</taxon>
        <taxon>Dictyochophyceae</taxon>
        <taxon>Rhizochromulinales</taxon>
        <taxon>Rhizochromulina</taxon>
    </lineage>
</organism>
<gene>
    <name evidence="2" type="ORF">RMAR1173_LOCUS1572</name>
</gene>
<name>A0A7S2W2I2_9STRA</name>